<dbReference type="InterPro" id="IPR023013">
    <property type="entry name" value="AGPR_AS"/>
</dbReference>
<feature type="domain" description="Semialdehyde dehydrogenase NAD-binding" evidence="4">
    <location>
        <begin position="11"/>
        <end position="166"/>
    </location>
</feature>
<dbReference type="PANTHER" id="PTHR32338:SF10">
    <property type="entry name" value="N-ACETYL-GAMMA-GLUTAMYL-PHOSPHATE REDUCTASE, CHLOROPLASTIC-RELATED"/>
    <property type="match status" value="1"/>
</dbReference>
<evidence type="ECO:0000256" key="2">
    <source>
        <dbReference type="PROSITE-ProRule" id="PRU10010"/>
    </source>
</evidence>
<dbReference type="AlphaFoldDB" id="A0ABD3CD96"/>
<sequence>MMMPLFFEFPRAGFFGLKKLMNAYCDRQSVDISLIAFLFDGRRLRPDFEETYEYSIDLPDLIAFKDADFSNVEAVFCCWPHGTTQEIIKGLRSSFKIAGIYFSLYRQEIIKGLPSSLKIADLSEDFRLRDADEYEEWYGQPHKAIELQKETVYGLTEISRSEIQSARLIANPGCYPTSVQLPLIPLIKPILLRLRIMKIWCLWSLDYGVELNNCIIDKNAKIGKDVIVANKYEIADVEEEEISDVESEEEDDDESEKVKGTHGVIQIDNPNLAKPKNMKARDVDVS</sequence>
<dbReference type="Gene3D" id="3.10.20.90">
    <property type="entry name" value="Phosphatidylinositol 3-kinase Catalytic Subunit, Chain A, domain 1"/>
    <property type="match status" value="1"/>
</dbReference>
<dbReference type="SUPFAM" id="SSF51735">
    <property type="entry name" value="NAD(P)-binding Rossmann-fold domains"/>
    <property type="match status" value="1"/>
</dbReference>
<feature type="compositionally biased region" description="Acidic residues" evidence="3">
    <location>
        <begin position="239"/>
        <end position="255"/>
    </location>
</feature>
<evidence type="ECO:0000313" key="5">
    <source>
        <dbReference type="EMBL" id="KAL3627026.1"/>
    </source>
</evidence>
<reference evidence="6" key="1">
    <citation type="journal article" date="2024" name="IScience">
        <title>Strigolactones Initiate the Formation of Haustorium-like Structures in Castilleja.</title>
        <authorList>
            <person name="Buerger M."/>
            <person name="Peterson D."/>
            <person name="Chory J."/>
        </authorList>
    </citation>
    <scope>NUCLEOTIDE SEQUENCE [LARGE SCALE GENOMIC DNA]</scope>
</reference>
<dbReference type="SMART" id="SM00859">
    <property type="entry name" value="Semialdhyde_dh"/>
    <property type="match status" value="1"/>
</dbReference>
<dbReference type="InterPro" id="IPR036291">
    <property type="entry name" value="NAD(P)-bd_dom_sf"/>
</dbReference>
<dbReference type="GO" id="GO:0016620">
    <property type="term" value="F:oxidoreductase activity, acting on the aldehyde or oxo group of donors, NAD or NADP as acceptor"/>
    <property type="evidence" value="ECO:0007669"/>
    <property type="project" value="UniProtKB-ARBA"/>
</dbReference>
<dbReference type="Gene3D" id="3.40.50.720">
    <property type="entry name" value="NAD(P)-binding Rossmann-like Domain"/>
    <property type="match status" value="1"/>
</dbReference>
<dbReference type="CDD" id="cd17895">
    <property type="entry name" value="AGPR_1_N"/>
    <property type="match status" value="1"/>
</dbReference>
<proteinExistence type="predicted"/>
<keyword evidence="1" id="KW-0028">Amino-acid biosynthesis</keyword>
<dbReference type="InterPro" id="IPR050085">
    <property type="entry name" value="AGPR"/>
</dbReference>
<protein>
    <recommendedName>
        <fullName evidence="4">Semialdehyde dehydrogenase NAD-binding domain-containing protein</fullName>
    </recommendedName>
</protein>
<evidence type="ECO:0000256" key="1">
    <source>
        <dbReference type="ARBA" id="ARBA00022571"/>
    </source>
</evidence>
<accession>A0ABD3CD96</accession>
<evidence type="ECO:0000259" key="4">
    <source>
        <dbReference type="SMART" id="SM00859"/>
    </source>
</evidence>
<feature type="active site" evidence="2">
    <location>
        <position position="174"/>
    </location>
</feature>
<dbReference type="PANTHER" id="PTHR32338">
    <property type="entry name" value="N-ACETYL-GAMMA-GLUTAMYL-PHOSPHATE REDUCTASE, CHLOROPLASTIC-RELATED-RELATED"/>
    <property type="match status" value="1"/>
</dbReference>
<name>A0ABD3CD96_9LAMI</name>
<dbReference type="InterPro" id="IPR029071">
    <property type="entry name" value="Ubiquitin-like_domsf"/>
</dbReference>
<dbReference type="Gene3D" id="3.30.360.10">
    <property type="entry name" value="Dihydrodipicolinate Reductase, domain 2"/>
    <property type="match status" value="1"/>
</dbReference>
<organism evidence="5 6">
    <name type="scientific">Castilleja foliolosa</name>
    <dbReference type="NCBI Taxonomy" id="1961234"/>
    <lineage>
        <taxon>Eukaryota</taxon>
        <taxon>Viridiplantae</taxon>
        <taxon>Streptophyta</taxon>
        <taxon>Embryophyta</taxon>
        <taxon>Tracheophyta</taxon>
        <taxon>Spermatophyta</taxon>
        <taxon>Magnoliopsida</taxon>
        <taxon>eudicotyledons</taxon>
        <taxon>Gunneridae</taxon>
        <taxon>Pentapetalae</taxon>
        <taxon>asterids</taxon>
        <taxon>lamiids</taxon>
        <taxon>Lamiales</taxon>
        <taxon>Orobanchaceae</taxon>
        <taxon>Pedicularideae</taxon>
        <taxon>Castillejinae</taxon>
        <taxon>Castilleja</taxon>
    </lineage>
</organism>
<dbReference type="EMBL" id="JAVIJP010000039">
    <property type="protein sequence ID" value="KAL3627026.1"/>
    <property type="molecule type" value="Genomic_DNA"/>
</dbReference>
<evidence type="ECO:0000256" key="3">
    <source>
        <dbReference type="SAM" id="MobiDB-lite"/>
    </source>
</evidence>
<evidence type="ECO:0000313" key="6">
    <source>
        <dbReference type="Proteomes" id="UP001632038"/>
    </source>
</evidence>
<keyword evidence="6" id="KW-1185">Reference proteome</keyword>
<dbReference type="GO" id="GO:0006526">
    <property type="term" value="P:L-arginine biosynthetic process"/>
    <property type="evidence" value="ECO:0007669"/>
    <property type="project" value="UniProtKB-KW"/>
</dbReference>
<feature type="region of interest" description="Disordered" evidence="3">
    <location>
        <begin position="239"/>
        <end position="286"/>
    </location>
</feature>
<gene>
    <name evidence="5" type="ORF">CASFOL_028389</name>
</gene>
<dbReference type="PROSITE" id="PS01224">
    <property type="entry name" value="ARGC"/>
    <property type="match status" value="1"/>
</dbReference>
<dbReference type="SUPFAM" id="SSF54236">
    <property type="entry name" value="Ubiquitin-like"/>
    <property type="match status" value="1"/>
</dbReference>
<comment type="caution">
    <text evidence="5">The sequence shown here is derived from an EMBL/GenBank/DDBJ whole genome shotgun (WGS) entry which is preliminary data.</text>
</comment>
<dbReference type="Proteomes" id="UP001632038">
    <property type="component" value="Unassembled WGS sequence"/>
</dbReference>
<dbReference type="InterPro" id="IPR000534">
    <property type="entry name" value="Semialdehyde_DH_NAD-bd"/>
</dbReference>
<keyword evidence="1" id="KW-0055">Arginine biosynthesis</keyword>